<name>A0ABP0K3A2_9DINO</name>
<accession>A0ABP0K3A2</accession>
<keyword evidence="2" id="KW-1185">Reference proteome</keyword>
<comment type="caution">
    <text evidence="1">The sequence shown here is derived from an EMBL/GenBank/DDBJ whole genome shotgun (WGS) entry which is preliminary data.</text>
</comment>
<evidence type="ECO:0000313" key="2">
    <source>
        <dbReference type="Proteomes" id="UP001642484"/>
    </source>
</evidence>
<sequence length="165" mass="18412">MALLVDSEAQFLLRLEQCKVPASLAAALRLAGITTISSLAYSYGQPGQQIDSNDFRTWAEREARLNKLKTRLNGILIEGNTEPGHSFLDAVCNMHETNQLKYFPPEKCVSRLHELTNQKTPGKTIEVESSKLVLKDKAEEYEVSATTSLQILEAFKRRGLALDFA</sequence>
<protein>
    <submittedName>
        <fullName evidence="1">Uncharacterized protein</fullName>
    </submittedName>
</protein>
<evidence type="ECO:0000313" key="1">
    <source>
        <dbReference type="EMBL" id="CAK9021049.1"/>
    </source>
</evidence>
<proteinExistence type="predicted"/>
<reference evidence="1 2" key="1">
    <citation type="submission" date="2024-02" db="EMBL/GenBank/DDBJ databases">
        <authorList>
            <person name="Chen Y."/>
            <person name="Shah S."/>
            <person name="Dougan E. K."/>
            <person name="Thang M."/>
            <person name="Chan C."/>
        </authorList>
    </citation>
    <scope>NUCLEOTIDE SEQUENCE [LARGE SCALE GENOMIC DNA]</scope>
</reference>
<dbReference type="EMBL" id="CAXAMN010007290">
    <property type="protein sequence ID" value="CAK9021049.1"/>
    <property type="molecule type" value="Genomic_DNA"/>
</dbReference>
<dbReference type="Proteomes" id="UP001642484">
    <property type="component" value="Unassembled WGS sequence"/>
</dbReference>
<organism evidence="1 2">
    <name type="scientific">Durusdinium trenchii</name>
    <dbReference type="NCBI Taxonomy" id="1381693"/>
    <lineage>
        <taxon>Eukaryota</taxon>
        <taxon>Sar</taxon>
        <taxon>Alveolata</taxon>
        <taxon>Dinophyceae</taxon>
        <taxon>Suessiales</taxon>
        <taxon>Symbiodiniaceae</taxon>
        <taxon>Durusdinium</taxon>
    </lineage>
</organism>
<gene>
    <name evidence="1" type="ORF">CCMP2556_LOCUS14304</name>
</gene>
<feature type="non-terminal residue" evidence="1">
    <location>
        <position position="165"/>
    </location>
</feature>